<sequence length="57" mass="6362">MIHKDFLLDFRNVSNAEENPELSPIFSLMKYQQPYNTGCCSASKTLAQTGSPKIAEP</sequence>
<dbReference type="HOGENOM" id="CLU_2991488_0_0_6"/>
<keyword evidence="2" id="KW-1185">Reference proteome</keyword>
<reference evidence="1 2" key="1">
    <citation type="journal article" date="2013" name="Genome Announc.">
        <title>Genome Sequence of the Obligate Gammaproteobacterial Methanotroph Methylomicrobium album Strain BG8.</title>
        <authorList>
            <person name="Kits K.D."/>
            <person name="Kalyuzhnaya M.G."/>
            <person name="Klotz M.G."/>
            <person name="Jetten M.S."/>
            <person name="Op den Camp H.J."/>
            <person name="Vuilleumier S."/>
            <person name="Bringel F."/>
            <person name="Dispirito A.A."/>
            <person name="Murrell J.C."/>
            <person name="Bruce D."/>
            <person name="Cheng J.F."/>
            <person name="Copeland A."/>
            <person name="Goodwin L."/>
            <person name="Hauser L."/>
            <person name="Lajus A."/>
            <person name="Land M.L."/>
            <person name="Lapidus A."/>
            <person name="Lucas S."/>
            <person name="Medigue C."/>
            <person name="Pitluck S."/>
            <person name="Woyke T."/>
            <person name="Zeytun A."/>
            <person name="Stein L.Y."/>
        </authorList>
    </citation>
    <scope>NUCLEOTIDE SEQUENCE [LARGE SCALE GENOMIC DNA]</scope>
    <source>
        <strain evidence="1 2">BG8</strain>
    </source>
</reference>
<name>H8GMP4_METAL</name>
<gene>
    <name evidence="1" type="ORF">Metal_0430</name>
</gene>
<organism evidence="1 2">
    <name type="scientific">Methylomicrobium album BG8</name>
    <dbReference type="NCBI Taxonomy" id="686340"/>
    <lineage>
        <taxon>Bacteria</taxon>
        <taxon>Pseudomonadati</taxon>
        <taxon>Pseudomonadota</taxon>
        <taxon>Gammaproteobacteria</taxon>
        <taxon>Methylococcales</taxon>
        <taxon>Methylococcaceae</taxon>
        <taxon>Methylomicrobium</taxon>
    </lineage>
</organism>
<evidence type="ECO:0000313" key="1">
    <source>
        <dbReference type="EMBL" id="EIC28284.1"/>
    </source>
</evidence>
<dbReference type="Proteomes" id="UP000005090">
    <property type="component" value="Chromosome"/>
</dbReference>
<protein>
    <submittedName>
        <fullName evidence="1">Uncharacterized protein</fullName>
    </submittedName>
</protein>
<dbReference type="AlphaFoldDB" id="H8GMP4"/>
<evidence type="ECO:0000313" key="2">
    <source>
        <dbReference type="Proteomes" id="UP000005090"/>
    </source>
</evidence>
<proteinExistence type="predicted"/>
<dbReference type="EMBL" id="CM001475">
    <property type="protein sequence ID" value="EIC28284.1"/>
    <property type="molecule type" value="Genomic_DNA"/>
</dbReference>
<accession>H8GMP4</accession>